<accession>A0A8B6YVK7</accession>
<dbReference type="SUPFAM" id="SSF57845">
    <property type="entry name" value="B-box zinc-binding domain"/>
    <property type="match status" value="1"/>
</dbReference>
<feature type="domain" description="B box-type" evidence="6">
    <location>
        <begin position="159"/>
        <end position="192"/>
    </location>
</feature>
<dbReference type="PANTHER" id="PTHR24104:SF48">
    <property type="entry name" value="PROTEIN WECH"/>
    <property type="match status" value="1"/>
</dbReference>
<organism evidence="7">
    <name type="scientific">Apis mellifera</name>
    <name type="common">Honeybee</name>
    <dbReference type="NCBI Taxonomy" id="7460"/>
    <lineage>
        <taxon>Eukaryota</taxon>
        <taxon>Metazoa</taxon>
        <taxon>Ecdysozoa</taxon>
        <taxon>Arthropoda</taxon>
        <taxon>Hexapoda</taxon>
        <taxon>Insecta</taxon>
        <taxon>Pterygota</taxon>
        <taxon>Neoptera</taxon>
        <taxon>Endopterygota</taxon>
        <taxon>Hymenoptera</taxon>
        <taxon>Apocrita</taxon>
        <taxon>Aculeata</taxon>
        <taxon>Apoidea</taxon>
        <taxon>Anthophila</taxon>
        <taxon>Apidae</taxon>
        <taxon>Apis</taxon>
    </lineage>
</organism>
<dbReference type="PANTHER" id="PTHR24104">
    <property type="entry name" value="E3 UBIQUITIN-PROTEIN LIGASE NHLRC1-RELATED"/>
    <property type="match status" value="1"/>
</dbReference>
<evidence type="ECO:0000313" key="8">
    <source>
        <dbReference type="Proteomes" id="UP000005203"/>
    </source>
</evidence>
<dbReference type="InterPro" id="IPR001258">
    <property type="entry name" value="NHL_repeat"/>
</dbReference>
<dbReference type="GO" id="GO:0008270">
    <property type="term" value="F:zinc ion binding"/>
    <property type="evidence" value="ECO:0007669"/>
    <property type="project" value="UniProtKB-KW"/>
</dbReference>
<dbReference type="GO" id="GO:0043161">
    <property type="term" value="P:proteasome-mediated ubiquitin-dependent protein catabolic process"/>
    <property type="evidence" value="ECO:0007669"/>
    <property type="project" value="TreeGrafter"/>
</dbReference>
<dbReference type="InterPro" id="IPR000315">
    <property type="entry name" value="Znf_B-box"/>
</dbReference>
<dbReference type="InterPro" id="IPR050952">
    <property type="entry name" value="TRIM-NHL_E3_ligases"/>
</dbReference>
<evidence type="ECO:0000256" key="4">
    <source>
        <dbReference type="SAM" id="Coils"/>
    </source>
</evidence>
<feature type="region of interest" description="Disordered" evidence="5">
    <location>
        <begin position="20"/>
        <end position="66"/>
    </location>
</feature>
<reference evidence="7" key="1">
    <citation type="submission" date="2021-01" db="UniProtKB">
        <authorList>
            <consortium name="EnsemblMetazoa"/>
        </authorList>
    </citation>
    <scope>IDENTIFICATION</scope>
    <source>
        <strain evidence="7">DH4</strain>
    </source>
</reference>
<evidence type="ECO:0000256" key="5">
    <source>
        <dbReference type="SAM" id="MobiDB-lite"/>
    </source>
</evidence>
<dbReference type="RefSeq" id="XP_006558845.1">
    <property type="nucleotide sequence ID" value="XM_006558782.3"/>
</dbReference>
<dbReference type="EnsemblMetazoa" id="XM_001120644">
    <property type="protein sequence ID" value="XP_001120644"/>
    <property type="gene ID" value="LOC724752"/>
</dbReference>
<evidence type="ECO:0000256" key="3">
    <source>
        <dbReference type="PROSITE-ProRule" id="PRU00504"/>
    </source>
</evidence>
<evidence type="ECO:0000256" key="1">
    <source>
        <dbReference type="ARBA" id="ARBA00022737"/>
    </source>
</evidence>
<evidence type="ECO:0000313" key="10">
    <source>
        <dbReference type="RefSeq" id="XP_006558845.1"/>
    </source>
</evidence>
<evidence type="ECO:0000313" key="9">
    <source>
        <dbReference type="RefSeq" id="XP_001120644.2"/>
    </source>
</evidence>
<keyword evidence="8" id="KW-1185">Reference proteome</keyword>
<dbReference type="RefSeq" id="XP_001120644.2">
    <property type="nucleotide sequence ID" value="XM_001120644.5"/>
</dbReference>
<dbReference type="InterPro" id="IPR011042">
    <property type="entry name" value="6-blade_b-propeller_TolB-like"/>
</dbReference>
<proteinExistence type="predicted"/>
<dbReference type="Gene3D" id="2.120.10.30">
    <property type="entry name" value="TolB, C-terminal domain"/>
    <property type="match status" value="2"/>
</dbReference>
<dbReference type="Pfam" id="PF00643">
    <property type="entry name" value="zf-B_box"/>
    <property type="match status" value="1"/>
</dbReference>
<feature type="repeat" description="NHL" evidence="3">
    <location>
        <begin position="682"/>
        <end position="720"/>
    </location>
</feature>
<keyword evidence="4" id="KW-0175">Coiled coil</keyword>
<sequence>MNNSQNYNQGMSFFGNYAMPEKEQDANADQHQANNQYQSFAKSGYSNASSPDTSSGSSSNSQCCSQSPENFNVDSLINTLLQVVNSDTFNPPNSNAIQLSQHGMASNNRCSDCTDTLCNSCSNRVLNPPELNQENEYNYNNTPEMSSPIMNLPNTIPPRLPFYCDLHRDGQKFYCQTCSKPFCVDCEFRFHHVHVTINLMDAIEGAGIQANQVLKEARLGITILREELDAIQIAAEILEQKARQAAADVMLCVRRVASALEAREKELLGRIEKAKLIKFSALKARDEGIRIGICRLTRAADKLTEAMESKILASNPLNLFLTKDMTSAENFHMAVVAVVKELEIFRIHQSQQSLPSQEENWISFNGLEGTIMNAIANLGAVAVNNPGPIGDRRPVRGRGNSPQLFLRQIASAPIPRGRPIPSNSYPVVVRMDRSPQTSVTPLRIIGNDGNPQDNLCRPWGIACDREGHIIIADRSNNRIQIYFQDGSFLRRFGTHGTAPGQFDRPAGVAVDARRRIVVADKDNHRIQVLTMEGLFLLCFGEKGCRAGQFNYPWDVAANSECQIVVSDTRNHRVQLFSPEGVFLRKYGYESSPNMWKHFDSPRGVAFNPDGNIVTTDFNNHRLVIIDSDFVHARVLECESPGAPKQFLRPQGLVIDDEGNIIVADSRNHRIQIFDSTGTLQWRFGNYGKDDNEMDRPSGIALCPDGRIVIVDFGNNRVLLI</sequence>
<dbReference type="Pfam" id="PF01436">
    <property type="entry name" value="NHL"/>
    <property type="match status" value="6"/>
</dbReference>
<name>A0A7M7FY41_APIME</name>
<dbReference type="KEGG" id="ame:724752"/>
<keyword evidence="1" id="KW-0677">Repeat</keyword>
<keyword evidence="2" id="KW-0863">Zinc-finger</keyword>
<accession>A0A7M7FY41</accession>
<dbReference type="SUPFAM" id="SSF101898">
    <property type="entry name" value="NHL repeat"/>
    <property type="match status" value="1"/>
</dbReference>
<dbReference type="OMA" id="GRCDTHA"/>
<accession>A0A8B6XDM1</accession>
<gene>
    <name evidence="7" type="primary">724752</name>
    <name evidence="9 10" type="synonym">LOC724752</name>
</gene>
<keyword evidence="2" id="KW-0479">Metal-binding</keyword>
<accession>A0A7M7LQ74</accession>
<protein>
    <submittedName>
        <fullName evidence="9 10">E3 ubiquitin-protein ligase TRIM71 isoform X1</fullName>
    </submittedName>
</protein>
<dbReference type="PROSITE" id="PS51125">
    <property type="entry name" value="NHL"/>
    <property type="match status" value="6"/>
</dbReference>
<dbReference type="OrthoDB" id="342730at2759"/>
<reference evidence="9 10" key="2">
    <citation type="submission" date="2025-04" db="UniProtKB">
        <authorList>
            <consortium name="RefSeq"/>
        </authorList>
    </citation>
    <scope>IDENTIFICATION</scope>
    <source>
        <strain evidence="9 10">DH4</strain>
        <tissue evidence="9 10">Whole body</tissue>
    </source>
</reference>
<evidence type="ECO:0000256" key="2">
    <source>
        <dbReference type="PROSITE-ProRule" id="PRU00024"/>
    </source>
</evidence>
<feature type="coiled-coil region" evidence="4">
    <location>
        <begin position="221"/>
        <end position="248"/>
    </location>
</feature>
<dbReference type="FunFam" id="2.120.10.30:FF:000025">
    <property type="entry name" value="E3 ubiquitin-protein ligase TRIM71"/>
    <property type="match status" value="1"/>
</dbReference>
<dbReference type="EnsemblMetazoa" id="XM_006558782">
    <property type="protein sequence ID" value="XP_006558845"/>
    <property type="gene ID" value="LOC724752"/>
</dbReference>
<dbReference type="AlphaFoldDB" id="A0A7M7FY41"/>
<feature type="repeat" description="NHL" evidence="3">
    <location>
        <begin position="451"/>
        <end position="485"/>
    </location>
</feature>
<dbReference type="PROSITE" id="PS50119">
    <property type="entry name" value="ZF_BBOX"/>
    <property type="match status" value="1"/>
</dbReference>
<feature type="repeat" description="NHL" evidence="3">
    <location>
        <begin position="638"/>
        <end position="676"/>
    </location>
</feature>
<evidence type="ECO:0000313" key="7">
    <source>
        <dbReference type="EnsemblMetazoa" id="XP_001120644"/>
    </source>
</evidence>
<feature type="compositionally biased region" description="Polar residues" evidence="5">
    <location>
        <begin position="27"/>
        <end position="45"/>
    </location>
</feature>
<dbReference type="Proteomes" id="UP000005203">
    <property type="component" value="Linkage group LG14"/>
</dbReference>
<dbReference type="GO" id="GO:0061630">
    <property type="term" value="F:ubiquitin protein ligase activity"/>
    <property type="evidence" value="ECO:0007669"/>
    <property type="project" value="TreeGrafter"/>
</dbReference>
<feature type="repeat" description="NHL" evidence="3">
    <location>
        <begin position="595"/>
        <end position="628"/>
    </location>
</feature>
<keyword evidence="2" id="KW-0862">Zinc</keyword>
<dbReference type="Gene3D" id="3.30.160.60">
    <property type="entry name" value="Classic Zinc Finger"/>
    <property type="match status" value="1"/>
</dbReference>
<dbReference type="GO" id="GO:0000209">
    <property type="term" value="P:protein polyubiquitination"/>
    <property type="evidence" value="ECO:0007669"/>
    <property type="project" value="TreeGrafter"/>
</dbReference>
<feature type="repeat" description="NHL" evidence="3">
    <location>
        <begin position="489"/>
        <end position="532"/>
    </location>
</feature>
<evidence type="ECO:0000259" key="6">
    <source>
        <dbReference type="PROSITE" id="PS50119"/>
    </source>
</evidence>
<feature type="repeat" description="NHL" evidence="3">
    <location>
        <begin position="536"/>
        <end position="579"/>
    </location>
</feature>
<dbReference type="CDD" id="cd14954">
    <property type="entry name" value="NHL_TRIM71_like"/>
    <property type="match status" value="1"/>
</dbReference>
<feature type="compositionally biased region" description="Low complexity" evidence="5">
    <location>
        <begin position="46"/>
        <end position="66"/>
    </location>
</feature>